<dbReference type="Pfam" id="PF00881">
    <property type="entry name" value="Nitroreductase"/>
    <property type="match status" value="1"/>
</dbReference>
<dbReference type="AlphaFoldDB" id="A0A096B0J8"/>
<dbReference type="InterPro" id="IPR029479">
    <property type="entry name" value="Nitroreductase"/>
</dbReference>
<dbReference type="InterPro" id="IPR033877">
    <property type="entry name" value="Frm2/Hbn1"/>
</dbReference>
<evidence type="ECO:0000259" key="4">
    <source>
        <dbReference type="Pfam" id="PF00881"/>
    </source>
</evidence>
<dbReference type="CDD" id="cd02140">
    <property type="entry name" value="Frm2-like"/>
    <property type="match status" value="1"/>
</dbReference>
<dbReference type="EMBL" id="JRNN01000028">
    <property type="protein sequence ID" value="KGF36337.1"/>
    <property type="molecule type" value="Genomic_DNA"/>
</dbReference>
<comment type="caution">
    <text evidence="5">The sequence shown here is derived from an EMBL/GenBank/DDBJ whole genome shotgun (WGS) entry which is preliminary data.</text>
</comment>
<dbReference type="Gene3D" id="3.40.109.10">
    <property type="entry name" value="NADH Oxidase"/>
    <property type="match status" value="1"/>
</dbReference>
<dbReference type="Proteomes" id="UP000029556">
    <property type="component" value="Unassembled WGS sequence"/>
</dbReference>
<dbReference type="GO" id="GO:0034599">
    <property type="term" value="P:cellular response to oxidative stress"/>
    <property type="evidence" value="ECO:0007669"/>
    <property type="project" value="InterPro"/>
</dbReference>
<dbReference type="GO" id="GO:0016491">
    <property type="term" value="F:oxidoreductase activity"/>
    <property type="evidence" value="ECO:0007669"/>
    <property type="project" value="UniProtKB-KW"/>
</dbReference>
<dbReference type="SUPFAM" id="SSF55469">
    <property type="entry name" value="FMN-dependent nitroreductase-like"/>
    <property type="match status" value="1"/>
</dbReference>
<evidence type="ECO:0000256" key="2">
    <source>
        <dbReference type="ARBA" id="ARBA00022490"/>
    </source>
</evidence>
<evidence type="ECO:0000313" key="5">
    <source>
        <dbReference type="EMBL" id="KGF36337.1"/>
    </source>
</evidence>
<organism evidence="5 6">
    <name type="scientific">Hoylesella buccalis DNF00853</name>
    <dbReference type="NCBI Taxonomy" id="1401074"/>
    <lineage>
        <taxon>Bacteria</taxon>
        <taxon>Pseudomonadati</taxon>
        <taxon>Bacteroidota</taxon>
        <taxon>Bacteroidia</taxon>
        <taxon>Bacteroidales</taxon>
        <taxon>Prevotellaceae</taxon>
        <taxon>Hoylesella</taxon>
    </lineage>
</organism>
<protein>
    <submittedName>
        <fullName evidence="5">Nitroreductase</fullName>
    </submittedName>
</protein>
<evidence type="ECO:0000256" key="1">
    <source>
        <dbReference type="ARBA" id="ARBA00004496"/>
    </source>
</evidence>
<gene>
    <name evidence="5" type="ORF">HMPREF2137_02505</name>
</gene>
<dbReference type="InterPro" id="IPR000415">
    <property type="entry name" value="Nitroreductase-like"/>
</dbReference>
<reference evidence="5 6" key="1">
    <citation type="submission" date="2014-07" db="EMBL/GenBank/DDBJ databases">
        <authorList>
            <person name="McCorrison J."/>
            <person name="Sanka R."/>
            <person name="Torralba M."/>
            <person name="Gillis M."/>
            <person name="Haft D.H."/>
            <person name="Methe B."/>
            <person name="Sutton G."/>
            <person name="Nelson K.E."/>
        </authorList>
    </citation>
    <scope>NUCLEOTIDE SEQUENCE [LARGE SCALE GENOMIC DNA]</scope>
    <source>
        <strain evidence="5 6">DNF00853</strain>
    </source>
</reference>
<dbReference type="OrthoDB" id="9810617at2"/>
<evidence type="ECO:0000313" key="6">
    <source>
        <dbReference type="Proteomes" id="UP000029556"/>
    </source>
</evidence>
<name>A0A096B0J8_9BACT</name>
<feature type="domain" description="Nitroreductase" evidence="4">
    <location>
        <begin position="10"/>
        <end position="178"/>
    </location>
</feature>
<dbReference type="PANTHER" id="PTHR43035">
    <property type="entry name" value="FATTY ACID REPRESSION MUTANT PROTEIN 2-RELATED"/>
    <property type="match status" value="1"/>
</dbReference>
<accession>A0A096B0J8</accession>
<dbReference type="FunFam" id="3.40.109.10:FF:000001">
    <property type="entry name" value="Nitroreductase family"/>
    <property type="match status" value="1"/>
</dbReference>
<evidence type="ECO:0000256" key="3">
    <source>
        <dbReference type="ARBA" id="ARBA00023002"/>
    </source>
</evidence>
<keyword evidence="3" id="KW-0560">Oxidoreductase</keyword>
<sequence length="200" mass="22811">MSRSFLDAVAHRRSYYALKNESPITDDALRELVAQAVKHVPSAFNSQSTRIVVLLGEHHRKLWELTKDVLRAIVPADAFAKTETKINESFQSGYGTILYYEAQAPVRQLQEKFPTYADNFPVWSEHTNAMHQFTIWTALEDAGFGASLQHYNPIIDEVVAKEFKIDADWKLRAQMPFGVPAGEPGEKTFEPLEERLLFLK</sequence>
<keyword evidence="2" id="KW-0963">Cytoplasm</keyword>
<comment type="subcellular location">
    <subcellularLocation>
        <location evidence="1">Cytoplasm</location>
    </subcellularLocation>
</comment>
<dbReference type="GO" id="GO:0005737">
    <property type="term" value="C:cytoplasm"/>
    <property type="evidence" value="ECO:0007669"/>
    <property type="project" value="UniProtKB-SubCell"/>
</dbReference>
<proteinExistence type="predicted"/>
<dbReference type="RefSeq" id="WP_036871875.1">
    <property type="nucleotide sequence ID" value="NZ_JRNN01000028.1"/>
</dbReference>
<dbReference type="PANTHER" id="PTHR43035:SF1">
    <property type="entry name" value="FATTY ACID REPRESSION MUTANT PROTEIN 2-RELATED"/>
    <property type="match status" value="1"/>
</dbReference>